<proteinExistence type="predicted"/>
<dbReference type="RefSeq" id="WP_105516558.1">
    <property type="nucleotide sequence ID" value="NZ_PVEP01000015.1"/>
</dbReference>
<evidence type="ECO:0000313" key="2">
    <source>
        <dbReference type="Proteomes" id="UP000238338"/>
    </source>
</evidence>
<sequence length="93" mass="10606">MKASARKSLGEFKPLIIHDSGRTEVVGKRGHTEHWQALTNGGETYHPVRGVTFPDRGEAVAYAQRHIDRLLEARARRDRERAERHARYATQSS</sequence>
<reference evidence="1 2" key="1">
    <citation type="submission" date="2018-02" db="EMBL/GenBank/DDBJ databases">
        <title>Genomic Encyclopedia of Archaeal and Bacterial Type Strains, Phase II (KMG-II): from individual species to whole genera.</title>
        <authorList>
            <person name="Goeker M."/>
        </authorList>
    </citation>
    <scope>NUCLEOTIDE SEQUENCE [LARGE SCALE GENOMIC DNA]</scope>
    <source>
        <strain evidence="1 2">DSM 18921</strain>
    </source>
</reference>
<name>A0A2S8RWQ1_9RHOB</name>
<protein>
    <submittedName>
        <fullName evidence="1">Uncharacterized protein</fullName>
    </submittedName>
</protein>
<dbReference type="Proteomes" id="UP000238338">
    <property type="component" value="Unassembled WGS sequence"/>
</dbReference>
<accession>A0A2S8RWQ1</accession>
<evidence type="ECO:0000313" key="1">
    <source>
        <dbReference type="EMBL" id="PQV52917.1"/>
    </source>
</evidence>
<comment type="caution">
    <text evidence="1">The sequence shown here is derived from an EMBL/GenBank/DDBJ whole genome shotgun (WGS) entry which is preliminary data.</text>
</comment>
<gene>
    <name evidence="1" type="ORF">LX70_04023</name>
</gene>
<organism evidence="1 2">
    <name type="scientific">Albidovulum denitrificans</name>
    <dbReference type="NCBI Taxonomy" id="404881"/>
    <lineage>
        <taxon>Bacteria</taxon>
        <taxon>Pseudomonadati</taxon>
        <taxon>Pseudomonadota</taxon>
        <taxon>Alphaproteobacteria</taxon>
        <taxon>Rhodobacterales</taxon>
        <taxon>Paracoccaceae</taxon>
        <taxon>Albidovulum</taxon>
    </lineage>
</organism>
<dbReference type="AlphaFoldDB" id="A0A2S8RWQ1"/>
<keyword evidence="2" id="KW-1185">Reference proteome</keyword>
<dbReference type="OrthoDB" id="9768851at2"/>
<dbReference type="EMBL" id="PVEP01000015">
    <property type="protein sequence ID" value="PQV52917.1"/>
    <property type="molecule type" value="Genomic_DNA"/>
</dbReference>